<feature type="transmembrane region" description="Helical" evidence="6">
    <location>
        <begin position="376"/>
        <end position="393"/>
    </location>
</feature>
<evidence type="ECO:0000256" key="6">
    <source>
        <dbReference type="SAM" id="Phobius"/>
    </source>
</evidence>
<protein>
    <submittedName>
        <fullName evidence="7">Teichoic acid transporter</fullName>
    </submittedName>
</protein>
<dbReference type="InterPro" id="IPR002797">
    <property type="entry name" value="Polysacc_synth"/>
</dbReference>
<evidence type="ECO:0000256" key="1">
    <source>
        <dbReference type="ARBA" id="ARBA00004651"/>
    </source>
</evidence>
<dbReference type="PANTHER" id="PTHR30250:SF26">
    <property type="entry name" value="PSMA PROTEIN"/>
    <property type="match status" value="1"/>
</dbReference>
<dbReference type="RefSeq" id="WP_215435454.1">
    <property type="nucleotide sequence ID" value="NZ_AP025943.1"/>
</dbReference>
<feature type="transmembrane region" description="Helical" evidence="6">
    <location>
        <begin position="442"/>
        <end position="459"/>
    </location>
</feature>
<keyword evidence="5 6" id="KW-0472">Membrane</keyword>
<keyword evidence="8" id="KW-1185">Reference proteome</keyword>
<feature type="transmembrane region" description="Helical" evidence="6">
    <location>
        <begin position="79"/>
        <end position="105"/>
    </location>
</feature>
<dbReference type="PANTHER" id="PTHR30250">
    <property type="entry name" value="PST FAMILY PREDICTED COLANIC ACID TRANSPORTER"/>
    <property type="match status" value="1"/>
</dbReference>
<feature type="transmembrane region" description="Helical" evidence="6">
    <location>
        <begin position="181"/>
        <end position="201"/>
    </location>
</feature>
<organism evidence="7 8">
    <name type="scientific">Akkermansia biwaensis</name>
    <dbReference type="NCBI Taxonomy" id="2946555"/>
    <lineage>
        <taxon>Bacteria</taxon>
        <taxon>Pseudomonadati</taxon>
        <taxon>Verrucomicrobiota</taxon>
        <taxon>Verrucomicrobiia</taxon>
        <taxon>Verrucomicrobiales</taxon>
        <taxon>Akkermansiaceae</taxon>
        <taxon>Akkermansia</taxon>
    </lineage>
</organism>
<comment type="subcellular location">
    <subcellularLocation>
        <location evidence="1">Cell membrane</location>
        <topology evidence="1">Multi-pass membrane protein</topology>
    </subcellularLocation>
</comment>
<keyword evidence="3 6" id="KW-0812">Transmembrane</keyword>
<evidence type="ECO:0000256" key="4">
    <source>
        <dbReference type="ARBA" id="ARBA00022989"/>
    </source>
</evidence>
<dbReference type="Pfam" id="PF01943">
    <property type="entry name" value="Polysacc_synt"/>
    <property type="match status" value="1"/>
</dbReference>
<name>A0ABN6QJE7_9BACT</name>
<feature type="transmembrane region" description="Helical" evidence="6">
    <location>
        <begin position="222"/>
        <end position="240"/>
    </location>
</feature>
<keyword evidence="2" id="KW-1003">Cell membrane</keyword>
<sequence>MNQLKAGVALNFASTALRLGTAFFMTPYVLSCLGAVEYGTYTLVSSVIMWMILADFGISATVSRYVAEFRAKKDQKKEAVFLSNVMLLNIISGLVVFVAGIIVYWNISFLFPSLHGENLENFKVMYLISFSYTVLYFPFKVFAGIPAGHQKFIVPGLINIASAMLAVAASVLFLWWGYKAITLVIINVASGFAILAGSIFYSIKSLGTRIQWEISPEIVKIILKYSCWIFVGSIADLLYWKTGNIIIARTSGPMDVTLFSLGINFSNYFIIVSSAVAGVFFPKIVSMVALNQTNQALTRLMARVGRLQLLFIGLLMMGFIFFGQQFLTLWVGRTLGSSTYICWIIGLLVVIPLSLPLVQNLGIQIVQAKNMHNYRAVILLLIAVCNVIVGYMLSKSFGAPGLAAGTALSLICGQCIAMNYFYHKKVGINIKVFFSRLLKGSLLPALILSATGALLARLIPMSSLVPFFTGIFLFTACYILCAWLFYMNDSEKSLILNTFRRFRKNT</sequence>
<feature type="transmembrane region" description="Helical" evidence="6">
    <location>
        <begin position="465"/>
        <end position="486"/>
    </location>
</feature>
<accession>A0ABN6QJE7</accession>
<dbReference type="Proteomes" id="UP001062263">
    <property type="component" value="Chromosome"/>
</dbReference>
<dbReference type="EMBL" id="AP025943">
    <property type="protein sequence ID" value="BDL43322.1"/>
    <property type="molecule type" value="Genomic_DNA"/>
</dbReference>
<feature type="transmembrane region" description="Helical" evidence="6">
    <location>
        <begin position="399"/>
        <end position="422"/>
    </location>
</feature>
<evidence type="ECO:0000256" key="3">
    <source>
        <dbReference type="ARBA" id="ARBA00022692"/>
    </source>
</evidence>
<evidence type="ECO:0000313" key="7">
    <source>
        <dbReference type="EMBL" id="BDL43322.1"/>
    </source>
</evidence>
<feature type="transmembrane region" description="Helical" evidence="6">
    <location>
        <begin position="125"/>
        <end position="145"/>
    </location>
</feature>
<feature type="transmembrane region" description="Helical" evidence="6">
    <location>
        <begin position="309"/>
        <end position="331"/>
    </location>
</feature>
<feature type="transmembrane region" description="Helical" evidence="6">
    <location>
        <begin position="12"/>
        <end position="36"/>
    </location>
</feature>
<evidence type="ECO:0000256" key="5">
    <source>
        <dbReference type="ARBA" id="ARBA00023136"/>
    </source>
</evidence>
<evidence type="ECO:0000256" key="2">
    <source>
        <dbReference type="ARBA" id="ARBA00022475"/>
    </source>
</evidence>
<gene>
    <name evidence="7" type="ORF">Abiwalacus_08960</name>
</gene>
<feature type="transmembrane region" description="Helical" evidence="6">
    <location>
        <begin position="48"/>
        <end position="67"/>
    </location>
</feature>
<keyword evidence="4 6" id="KW-1133">Transmembrane helix</keyword>
<proteinExistence type="predicted"/>
<dbReference type="InterPro" id="IPR050833">
    <property type="entry name" value="Poly_Biosynth_Transport"/>
</dbReference>
<feature type="transmembrane region" description="Helical" evidence="6">
    <location>
        <begin position="268"/>
        <end position="289"/>
    </location>
</feature>
<feature type="transmembrane region" description="Helical" evidence="6">
    <location>
        <begin position="152"/>
        <end position="175"/>
    </location>
</feature>
<reference evidence="7" key="1">
    <citation type="submission" date="2022-06" db="EMBL/GenBank/DDBJ databases">
        <title>Akkermansia biwalacus sp. nov., an anaerobic mucin-degrading bacterium isolated from human intestine.</title>
        <authorList>
            <person name="Kobayashi Y."/>
            <person name="Inoue S."/>
            <person name="Kawahara T."/>
            <person name="Kohda N."/>
        </authorList>
    </citation>
    <scope>NUCLEOTIDE SEQUENCE</scope>
    <source>
        <strain evidence="7">WON2089</strain>
    </source>
</reference>
<evidence type="ECO:0000313" key="8">
    <source>
        <dbReference type="Proteomes" id="UP001062263"/>
    </source>
</evidence>
<feature type="transmembrane region" description="Helical" evidence="6">
    <location>
        <begin position="337"/>
        <end position="355"/>
    </location>
</feature>